<dbReference type="GO" id="GO:0032259">
    <property type="term" value="P:methylation"/>
    <property type="evidence" value="ECO:0007669"/>
    <property type="project" value="UniProtKB-KW"/>
</dbReference>
<evidence type="ECO:0000313" key="5">
    <source>
        <dbReference type="Proteomes" id="UP000886785"/>
    </source>
</evidence>
<organism evidence="4 5">
    <name type="scientific">Candidatus Gallacutalibacter pullicola</name>
    <dbReference type="NCBI Taxonomy" id="2840830"/>
    <lineage>
        <taxon>Bacteria</taxon>
        <taxon>Bacillati</taxon>
        <taxon>Bacillota</taxon>
        <taxon>Clostridia</taxon>
        <taxon>Eubacteriales</taxon>
        <taxon>Candidatus Gallacutalibacter</taxon>
    </lineage>
</organism>
<sequence length="71" mass="7507">MISATIKNVNLMFETDPSNFSPNNIDIGTLAMLSVTDFSPNDKVLDLGCGYGVVGILAGKLIGPQNITMCD</sequence>
<dbReference type="AlphaFoldDB" id="A0A9D1J0G2"/>
<evidence type="ECO:0000256" key="1">
    <source>
        <dbReference type="ARBA" id="ARBA00022603"/>
    </source>
</evidence>
<evidence type="ECO:0000313" key="4">
    <source>
        <dbReference type="EMBL" id="HIR56392.1"/>
    </source>
</evidence>
<feature type="non-terminal residue" evidence="4">
    <location>
        <position position="71"/>
    </location>
</feature>
<name>A0A9D1J0G2_9FIRM</name>
<keyword evidence="2" id="KW-0808">Transferase</keyword>
<keyword evidence="1 4" id="KW-0489">Methyltransferase</keyword>
<dbReference type="InterPro" id="IPR029063">
    <property type="entry name" value="SAM-dependent_MTases_sf"/>
</dbReference>
<protein>
    <submittedName>
        <fullName evidence="4">Methyltransferase</fullName>
    </submittedName>
</protein>
<evidence type="ECO:0000256" key="2">
    <source>
        <dbReference type="ARBA" id="ARBA00022679"/>
    </source>
</evidence>
<evidence type="ECO:0000259" key="3">
    <source>
        <dbReference type="Pfam" id="PF05175"/>
    </source>
</evidence>
<dbReference type="EMBL" id="DVHF01000023">
    <property type="protein sequence ID" value="HIR56392.1"/>
    <property type="molecule type" value="Genomic_DNA"/>
</dbReference>
<dbReference type="SUPFAM" id="SSF53335">
    <property type="entry name" value="S-adenosyl-L-methionine-dependent methyltransferases"/>
    <property type="match status" value="1"/>
</dbReference>
<reference evidence="4" key="1">
    <citation type="submission" date="2020-10" db="EMBL/GenBank/DDBJ databases">
        <authorList>
            <person name="Gilroy R."/>
        </authorList>
    </citation>
    <scope>NUCLEOTIDE SEQUENCE</scope>
    <source>
        <strain evidence="4">ChiSjej1B19-7085</strain>
    </source>
</reference>
<feature type="domain" description="Methyltransferase small" evidence="3">
    <location>
        <begin position="11"/>
        <end position="71"/>
    </location>
</feature>
<comment type="caution">
    <text evidence="4">The sequence shown here is derived from an EMBL/GenBank/DDBJ whole genome shotgun (WGS) entry which is preliminary data.</text>
</comment>
<dbReference type="InterPro" id="IPR007848">
    <property type="entry name" value="Small_mtfrase_dom"/>
</dbReference>
<accession>A0A9D1J0G2</accession>
<gene>
    <name evidence="4" type="ORF">IAA54_01895</name>
</gene>
<proteinExistence type="predicted"/>
<dbReference type="PANTHER" id="PTHR47816:SF4">
    <property type="entry name" value="RIBOSOMAL RNA SMALL SUBUNIT METHYLTRANSFERASE C"/>
    <property type="match status" value="1"/>
</dbReference>
<dbReference type="PANTHER" id="PTHR47816">
    <property type="entry name" value="RIBOSOMAL RNA SMALL SUBUNIT METHYLTRANSFERASE C"/>
    <property type="match status" value="1"/>
</dbReference>
<dbReference type="GO" id="GO:0008757">
    <property type="term" value="F:S-adenosylmethionine-dependent methyltransferase activity"/>
    <property type="evidence" value="ECO:0007669"/>
    <property type="project" value="InterPro"/>
</dbReference>
<dbReference type="Gene3D" id="3.40.50.150">
    <property type="entry name" value="Vaccinia Virus protein VP39"/>
    <property type="match status" value="1"/>
</dbReference>
<dbReference type="Pfam" id="PF05175">
    <property type="entry name" value="MTS"/>
    <property type="match status" value="1"/>
</dbReference>
<dbReference type="Proteomes" id="UP000886785">
    <property type="component" value="Unassembled WGS sequence"/>
</dbReference>
<reference evidence="4" key="2">
    <citation type="journal article" date="2021" name="PeerJ">
        <title>Extensive microbial diversity within the chicken gut microbiome revealed by metagenomics and culture.</title>
        <authorList>
            <person name="Gilroy R."/>
            <person name="Ravi A."/>
            <person name="Getino M."/>
            <person name="Pursley I."/>
            <person name="Horton D.L."/>
            <person name="Alikhan N.F."/>
            <person name="Baker D."/>
            <person name="Gharbi K."/>
            <person name="Hall N."/>
            <person name="Watson M."/>
            <person name="Adriaenssens E.M."/>
            <person name="Foster-Nyarko E."/>
            <person name="Jarju S."/>
            <person name="Secka A."/>
            <person name="Antonio M."/>
            <person name="Oren A."/>
            <person name="Chaudhuri R.R."/>
            <person name="La Ragione R."/>
            <person name="Hildebrand F."/>
            <person name="Pallen M.J."/>
        </authorList>
    </citation>
    <scope>NUCLEOTIDE SEQUENCE</scope>
    <source>
        <strain evidence="4">ChiSjej1B19-7085</strain>
    </source>
</reference>
<dbReference type="InterPro" id="IPR046977">
    <property type="entry name" value="RsmC/RlmG"/>
</dbReference>